<evidence type="ECO:0000256" key="1">
    <source>
        <dbReference type="ARBA" id="ARBA00022737"/>
    </source>
</evidence>
<dbReference type="GeneID" id="19046178"/>
<dbReference type="RefSeq" id="XP_005770606.1">
    <property type="nucleotide sequence ID" value="XM_005770549.1"/>
</dbReference>
<dbReference type="HOGENOM" id="CLU_832699_0_0_1"/>
<name>A0A0D3J3U2_EMIH1</name>
<dbReference type="Proteomes" id="UP000013827">
    <property type="component" value="Unassembled WGS sequence"/>
</dbReference>
<evidence type="ECO:0000313" key="3">
    <source>
        <dbReference type="Proteomes" id="UP000013827"/>
    </source>
</evidence>
<proteinExistence type="predicted"/>
<sequence length="334" mass="34665">MGDWTGCRDARGRPHGRGTLRLSKRARFEGRMVRGERSGLGTLFVDEASSDEEDGAAEGCESSLRVRWRDDEPCGRGVFSEPGGGTVHGTWSGGLLQGSVTERHADGTVRFVGSCVDGERAGFGVQIGSDGGALVGCWRGERLQGRRCAHLYPCRSGGALVGEWAEGEPRRLSWAHLEPGRGRASRVEGGPSGVVGGGLGLFARACLRGGEVAAFLAGVRREGCGCEPAGEEAADWAVWLEDGEGWLHPEWVGEGGAASSPASPGAVPRSGLGWLANHAGWRANCALEPYSHPVAGAVACVRVLPGRCVAVGGEVVAGTRALPPPPPPTPPTPP</sequence>
<protein>
    <submittedName>
        <fullName evidence="2">Uncharacterized protein</fullName>
    </submittedName>
</protein>
<dbReference type="STRING" id="2903.R1C7G9"/>
<dbReference type="PANTHER" id="PTHR46820:SF1">
    <property type="entry name" value="HISTONE-LYSINE N-METHYLTRANSFERASE SETD7"/>
    <property type="match status" value="1"/>
</dbReference>
<keyword evidence="1" id="KW-0677">Repeat</keyword>
<dbReference type="PaxDb" id="2903-EOD18177"/>
<dbReference type="InterPro" id="IPR003409">
    <property type="entry name" value="MORN"/>
</dbReference>
<organism evidence="2 3">
    <name type="scientific">Emiliania huxleyi (strain CCMP1516)</name>
    <dbReference type="NCBI Taxonomy" id="280463"/>
    <lineage>
        <taxon>Eukaryota</taxon>
        <taxon>Haptista</taxon>
        <taxon>Haptophyta</taxon>
        <taxon>Prymnesiophyceae</taxon>
        <taxon>Isochrysidales</taxon>
        <taxon>Noelaerhabdaceae</taxon>
        <taxon>Emiliania</taxon>
    </lineage>
</organism>
<reference evidence="3" key="1">
    <citation type="journal article" date="2013" name="Nature">
        <title>Pan genome of the phytoplankton Emiliania underpins its global distribution.</title>
        <authorList>
            <person name="Read B.A."/>
            <person name="Kegel J."/>
            <person name="Klute M.J."/>
            <person name="Kuo A."/>
            <person name="Lefebvre S.C."/>
            <person name="Maumus F."/>
            <person name="Mayer C."/>
            <person name="Miller J."/>
            <person name="Monier A."/>
            <person name="Salamov A."/>
            <person name="Young J."/>
            <person name="Aguilar M."/>
            <person name="Claverie J.M."/>
            <person name="Frickenhaus S."/>
            <person name="Gonzalez K."/>
            <person name="Herman E.K."/>
            <person name="Lin Y.C."/>
            <person name="Napier J."/>
            <person name="Ogata H."/>
            <person name="Sarno A.F."/>
            <person name="Shmutz J."/>
            <person name="Schroeder D."/>
            <person name="de Vargas C."/>
            <person name="Verret F."/>
            <person name="von Dassow P."/>
            <person name="Valentin K."/>
            <person name="Van de Peer Y."/>
            <person name="Wheeler G."/>
            <person name="Dacks J.B."/>
            <person name="Delwiche C.F."/>
            <person name="Dyhrman S.T."/>
            <person name="Glockner G."/>
            <person name="John U."/>
            <person name="Richards T."/>
            <person name="Worden A.Z."/>
            <person name="Zhang X."/>
            <person name="Grigoriev I.V."/>
            <person name="Allen A.E."/>
            <person name="Bidle K."/>
            <person name="Borodovsky M."/>
            <person name="Bowler C."/>
            <person name="Brownlee C."/>
            <person name="Cock J.M."/>
            <person name="Elias M."/>
            <person name="Gladyshev V.N."/>
            <person name="Groth M."/>
            <person name="Guda C."/>
            <person name="Hadaegh A."/>
            <person name="Iglesias-Rodriguez M.D."/>
            <person name="Jenkins J."/>
            <person name="Jones B.M."/>
            <person name="Lawson T."/>
            <person name="Leese F."/>
            <person name="Lindquist E."/>
            <person name="Lobanov A."/>
            <person name="Lomsadze A."/>
            <person name="Malik S.B."/>
            <person name="Marsh M.E."/>
            <person name="Mackinder L."/>
            <person name="Mock T."/>
            <person name="Mueller-Roeber B."/>
            <person name="Pagarete A."/>
            <person name="Parker M."/>
            <person name="Probert I."/>
            <person name="Quesneville H."/>
            <person name="Raines C."/>
            <person name="Rensing S.A."/>
            <person name="Riano-Pachon D.M."/>
            <person name="Richier S."/>
            <person name="Rokitta S."/>
            <person name="Shiraiwa Y."/>
            <person name="Soanes D.M."/>
            <person name="van der Giezen M."/>
            <person name="Wahlund T.M."/>
            <person name="Williams B."/>
            <person name="Wilson W."/>
            <person name="Wolfe G."/>
            <person name="Wurch L.L."/>
        </authorList>
    </citation>
    <scope>NUCLEOTIDE SEQUENCE</scope>
</reference>
<dbReference type="Gene3D" id="2.20.110.10">
    <property type="entry name" value="Histone H3 K4-specific methyltransferase SET7/9 N-terminal domain"/>
    <property type="match status" value="1"/>
</dbReference>
<dbReference type="AlphaFoldDB" id="A0A0D3J3U2"/>
<dbReference type="PANTHER" id="PTHR46820">
    <property type="entry name" value="HISTONE-LYSINE N-METHYLTRANSFERASE SETD7"/>
    <property type="match status" value="1"/>
</dbReference>
<dbReference type="GO" id="GO:0005634">
    <property type="term" value="C:nucleus"/>
    <property type="evidence" value="ECO:0007669"/>
    <property type="project" value="TreeGrafter"/>
</dbReference>
<evidence type="ECO:0000313" key="2">
    <source>
        <dbReference type="EnsemblProtists" id="EOD18177"/>
    </source>
</evidence>
<dbReference type="GO" id="GO:0003682">
    <property type="term" value="F:chromatin binding"/>
    <property type="evidence" value="ECO:0007669"/>
    <property type="project" value="TreeGrafter"/>
</dbReference>
<reference evidence="2" key="2">
    <citation type="submission" date="2024-10" db="UniProtKB">
        <authorList>
            <consortium name="EnsemblProtists"/>
        </authorList>
    </citation>
    <scope>IDENTIFICATION</scope>
</reference>
<dbReference type="SUPFAM" id="SSF82185">
    <property type="entry name" value="Histone H3 K4-specific methyltransferase SET7/9 N-terminal domain"/>
    <property type="match status" value="1"/>
</dbReference>
<dbReference type="GO" id="GO:0070828">
    <property type="term" value="P:heterochromatin organization"/>
    <property type="evidence" value="ECO:0007669"/>
    <property type="project" value="TreeGrafter"/>
</dbReference>
<dbReference type="eggNOG" id="KOG1079">
    <property type="taxonomic scope" value="Eukaryota"/>
</dbReference>
<accession>A0A0D3J3U2</accession>
<dbReference type="Pfam" id="PF02493">
    <property type="entry name" value="MORN"/>
    <property type="match status" value="4"/>
</dbReference>
<keyword evidence="3" id="KW-1185">Reference proteome</keyword>
<dbReference type="KEGG" id="ehx:EMIHUDRAFT_196287"/>
<dbReference type="EnsemblProtists" id="EOD18177">
    <property type="protein sequence ID" value="EOD18177"/>
    <property type="gene ID" value="EMIHUDRAFT_196287"/>
</dbReference>
<dbReference type="GO" id="GO:0005694">
    <property type="term" value="C:chromosome"/>
    <property type="evidence" value="ECO:0007669"/>
    <property type="project" value="TreeGrafter"/>
</dbReference>